<reference evidence="2" key="1">
    <citation type="submission" date="2017-02" db="UniProtKB">
        <authorList>
            <consortium name="WormBaseParasite"/>
        </authorList>
    </citation>
    <scope>IDENTIFICATION</scope>
</reference>
<dbReference type="Gene3D" id="2.60.120.200">
    <property type="match status" value="1"/>
</dbReference>
<dbReference type="Proteomes" id="UP000038045">
    <property type="component" value="Unplaced"/>
</dbReference>
<keyword evidence="1" id="KW-1185">Reference proteome</keyword>
<sequence>MKIEGCFPGMEHLQYQLKLLQDKLGGDIEVDLSLTSIPLIKYRVASSPSPFISQSCDLDCYSFDALGTPPCKWHNEINQQCLPNCEDSLDFVRAKNSWGREQSALIFGTEKTASKYYIISGTDVKMSPEASVMLVSNPIQCQEGDGEFIFKYWTSPGVSIQICTRRLGSQIKEFAWCSGNVTIGDPGPINLMIPGSIMYNFELVLIARGFNFDAFGSKGGIAIIDDIIYKASSVQNCANLPHVDPPPKLFSNTCDQLNCEFEESDHCSENLKYSGFRRYSDDTPLGNLHTGIRNLHKGNFIYARGPGTKTFTLRNVYINRQISFEFCLYAPGEGTNLEIWANLLDVNGTLLFSSDNLEHSNHQWYCQRLVLHPNNYTSIEFKAKKLPSQFSYIALDSFKIYDPINSQELCSNEVVKLL</sequence>
<protein>
    <submittedName>
        <fullName evidence="2">MAM domain-containing protein</fullName>
    </submittedName>
</protein>
<organism evidence="1 2">
    <name type="scientific">Parastrongyloides trichosuri</name>
    <name type="common">Possum-specific nematode worm</name>
    <dbReference type="NCBI Taxonomy" id="131310"/>
    <lineage>
        <taxon>Eukaryota</taxon>
        <taxon>Metazoa</taxon>
        <taxon>Ecdysozoa</taxon>
        <taxon>Nematoda</taxon>
        <taxon>Chromadorea</taxon>
        <taxon>Rhabditida</taxon>
        <taxon>Tylenchina</taxon>
        <taxon>Panagrolaimomorpha</taxon>
        <taxon>Strongyloidoidea</taxon>
        <taxon>Strongyloididae</taxon>
        <taxon>Parastrongyloides</taxon>
    </lineage>
</organism>
<name>A0A0N4Z0J5_PARTI</name>
<dbReference type="AlphaFoldDB" id="A0A0N4Z0J5"/>
<evidence type="ECO:0000313" key="2">
    <source>
        <dbReference type="WBParaSite" id="PTRK_0000022500.1"/>
    </source>
</evidence>
<proteinExistence type="predicted"/>
<accession>A0A0N4Z0J5</accession>
<dbReference type="WBParaSite" id="PTRK_0000022500.1">
    <property type="protein sequence ID" value="PTRK_0000022500.1"/>
    <property type="gene ID" value="PTRK_0000022500"/>
</dbReference>
<evidence type="ECO:0000313" key="1">
    <source>
        <dbReference type="Proteomes" id="UP000038045"/>
    </source>
</evidence>